<evidence type="ECO:0000256" key="6">
    <source>
        <dbReference type="ARBA" id="ARBA00022801"/>
    </source>
</evidence>
<dbReference type="Pfam" id="PF16353">
    <property type="entry name" value="LacZ_4"/>
    <property type="match status" value="1"/>
</dbReference>
<accession>A0A4Q0PJY4</accession>
<comment type="cofactor">
    <cofactor evidence="2">
        <name>Ca(2+)</name>
        <dbReference type="ChEBI" id="CHEBI:29108"/>
    </cofactor>
</comment>
<dbReference type="GO" id="GO:0030246">
    <property type="term" value="F:carbohydrate binding"/>
    <property type="evidence" value="ECO:0007669"/>
    <property type="project" value="InterPro"/>
</dbReference>
<evidence type="ECO:0000256" key="3">
    <source>
        <dbReference type="ARBA" id="ARBA00007401"/>
    </source>
</evidence>
<dbReference type="InterPro" id="IPR017853">
    <property type="entry name" value="GH"/>
</dbReference>
<dbReference type="InterPro" id="IPR014718">
    <property type="entry name" value="GH-type_carb-bd"/>
</dbReference>
<proteinExistence type="inferred from homology"/>
<dbReference type="SUPFAM" id="SSF51445">
    <property type="entry name" value="(Trans)glycosidases"/>
    <property type="match status" value="1"/>
</dbReference>
<sequence length="1041" mass="120259">MITLKNYVYCLVTLLFLNTINAQELPEWQNLDVVTLNTEKPRATFYVYDTEDEALENDYYNSENLLLLNGTWKFHFAKTPDTRPEEFYKTNYDVSAWDKIAVPGDWQMQGYDFPLYVSQGYTHKINPPFVDTIYNPVGSYKRDFTIPSDWDDKQINLYFGGVNSAFYVWVNGQKVGYDEDAKTPSEFDITSYVKPGNNEVSVEVYRWNDGTYLEDQDFWRLSGIERDVYVYATPKAHIQDFFLNASLDNTYTDGVFNGSIVVENSSDKRKNLQLELKIYDEGNVIYSETKPVKFNVDQQDSISFNSTFTNVKKWSAEYPNLYDVTLTLKDSQEVLMATSAKIGFRTSEIKNGNLLVNGEPVLLKGVNRHEHDQHTGHVISKESMLQDIRLFKENNINAVRNSHYPNDGLWYSLCDEYGIYMVDEANIETHGFGYDEDKTPANKPEFAKMHHDRLEAMVETNKNHPSIIIWSMGNEAGDGPAFIDGYQYLKNRDGSRPVQYERAERGKSFQEPHTDVIPWMYASLNYIDDNYIGKYPERPFIWCEYAHSMGNSTGDLVDLWDFVYAHKQMQGGFIWDWVDQGFVKEDSTGTNYWTYGGDYGPDSYRNDANFVLNGLVNPDRTPHPALAEVKQVYQNVKIELQDAEELSFTIKNRFFFTDLNTYEISYEVLEDGEIVESKNIGSLKLSPQDSTTFQLTDLSIAEDGSEYFINFKVKTTNKKPLLPAGFVIAEDQILIQSSDSDIPLVQVDSGKLKVKQKKGELQVTAANLEVIFNKTTGRLEKYTYGNQEYLLETPHVNFWRAPIDNDFGNKYQKRGKIWKDASTKQKLEDFKLISKNRDSVVIEVIYQLDTLDAQTESRYAIYPDGSIKVTNQLKYSGGSNLAEIPRFGMNFILPKEYDHVKWYGRGPHENYQDRKESAFIGIYEASVSDLYFPYIRPQENGYRTENRWVELTNASGKGLKFTGLPLVSFSAHHNYISDFDPGMRKQQRHTIDIKPRDFISLNIDYKQTGVGGDNSWGAKPHEKYQLKPQNYRYSFWIQPID</sequence>
<feature type="domain" description="Beta galactosidase small chain/" evidence="11">
    <location>
        <begin position="762"/>
        <end position="1038"/>
    </location>
</feature>
<dbReference type="Gene3D" id="2.70.98.10">
    <property type="match status" value="1"/>
</dbReference>
<comment type="catalytic activity">
    <reaction evidence="1 10">
        <text>Hydrolysis of terminal non-reducing beta-D-galactose residues in beta-D-galactosides.</text>
        <dbReference type="EC" id="3.2.1.23"/>
    </reaction>
</comment>
<dbReference type="InterPro" id="IPR011013">
    <property type="entry name" value="Gal_mutarotase_sf_dom"/>
</dbReference>
<dbReference type="Pfam" id="PF00703">
    <property type="entry name" value="Glyco_hydro_2"/>
    <property type="match status" value="1"/>
</dbReference>
<keyword evidence="8 10" id="KW-0326">Glycosidase</keyword>
<dbReference type="AlphaFoldDB" id="A0A4Q0PJY4"/>
<evidence type="ECO:0000256" key="2">
    <source>
        <dbReference type="ARBA" id="ARBA00001913"/>
    </source>
</evidence>
<evidence type="ECO:0000256" key="7">
    <source>
        <dbReference type="ARBA" id="ARBA00022837"/>
    </source>
</evidence>
<dbReference type="InterPro" id="IPR006102">
    <property type="entry name" value="Ig-like_GH2"/>
</dbReference>
<comment type="subunit">
    <text evidence="4">Monomer.</text>
</comment>
<dbReference type="PROSITE" id="PS00719">
    <property type="entry name" value="GLYCOSYL_HYDROL_F2_1"/>
    <property type="match status" value="1"/>
</dbReference>
<evidence type="ECO:0000256" key="5">
    <source>
        <dbReference type="ARBA" id="ARBA00012756"/>
    </source>
</evidence>
<dbReference type="Gene3D" id="2.60.120.260">
    <property type="entry name" value="Galactose-binding domain-like"/>
    <property type="match status" value="1"/>
</dbReference>
<dbReference type="SUPFAM" id="SSF49303">
    <property type="entry name" value="beta-Galactosidase/glucuronidase domain"/>
    <property type="match status" value="2"/>
</dbReference>
<dbReference type="PRINTS" id="PR00132">
    <property type="entry name" value="GLHYDRLASE2"/>
</dbReference>
<dbReference type="InterPro" id="IPR023230">
    <property type="entry name" value="Glyco_hydro_2_CS"/>
</dbReference>
<dbReference type="EC" id="3.2.1.23" evidence="5 10"/>
<dbReference type="InterPro" id="IPR050347">
    <property type="entry name" value="Bact_Beta-galactosidase"/>
</dbReference>
<dbReference type="InterPro" id="IPR023232">
    <property type="entry name" value="Glyco_hydro_2_AS"/>
</dbReference>
<evidence type="ECO:0000259" key="11">
    <source>
        <dbReference type="SMART" id="SM01038"/>
    </source>
</evidence>
<dbReference type="SMART" id="SM01038">
    <property type="entry name" value="Bgal_small_N"/>
    <property type="match status" value="1"/>
</dbReference>
<dbReference type="InterPro" id="IPR008979">
    <property type="entry name" value="Galactose-bd-like_sf"/>
</dbReference>
<dbReference type="STRING" id="1122159.SAMN02745246_03374"/>
<keyword evidence="7" id="KW-0106">Calcium</keyword>
<evidence type="ECO:0000256" key="10">
    <source>
        <dbReference type="RuleBase" id="RU361154"/>
    </source>
</evidence>
<dbReference type="InterPro" id="IPR006103">
    <property type="entry name" value="Glyco_hydro_2_cat"/>
</dbReference>
<dbReference type="PANTHER" id="PTHR46323">
    <property type="entry name" value="BETA-GALACTOSIDASE"/>
    <property type="match status" value="1"/>
</dbReference>
<evidence type="ECO:0000256" key="8">
    <source>
        <dbReference type="ARBA" id="ARBA00023295"/>
    </source>
</evidence>
<dbReference type="InterPro" id="IPR013783">
    <property type="entry name" value="Ig-like_fold"/>
</dbReference>
<comment type="caution">
    <text evidence="12">The sequence shown here is derived from an EMBL/GenBank/DDBJ whole genome shotgun (WGS) entry which is preliminary data.</text>
</comment>
<evidence type="ECO:0000256" key="4">
    <source>
        <dbReference type="ARBA" id="ARBA00011245"/>
    </source>
</evidence>
<dbReference type="Pfam" id="PF02836">
    <property type="entry name" value="Glyco_hydro_2_C"/>
    <property type="match status" value="1"/>
</dbReference>
<evidence type="ECO:0000313" key="12">
    <source>
        <dbReference type="EMBL" id="RXG27186.1"/>
    </source>
</evidence>
<dbReference type="GO" id="GO:0009341">
    <property type="term" value="C:beta-galactosidase complex"/>
    <property type="evidence" value="ECO:0007669"/>
    <property type="project" value="InterPro"/>
</dbReference>
<dbReference type="Gene3D" id="2.60.40.10">
    <property type="entry name" value="Immunoglobulins"/>
    <property type="match status" value="2"/>
</dbReference>
<evidence type="ECO:0000313" key="13">
    <source>
        <dbReference type="Proteomes" id="UP000290608"/>
    </source>
</evidence>
<dbReference type="Proteomes" id="UP000290608">
    <property type="component" value="Unassembled WGS sequence"/>
</dbReference>
<dbReference type="InterPro" id="IPR004199">
    <property type="entry name" value="B-gal_small/dom_5"/>
</dbReference>
<reference evidence="12 13" key="1">
    <citation type="submission" date="2018-07" db="EMBL/GenBank/DDBJ databases">
        <title>Leeuwenhoekiella genomics.</title>
        <authorList>
            <person name="Tahon G."/>
            <person name="Willems A."/>
        </authorList>
    </citation>
    <scope>NUCLEOTIDE SEQUENCE [LARGE SCALE GENOMIC DNA]</scope>
    <source>
        <strain evidence="12 13">LMG 1345</strain>
    </source>
</reference>
<dbReference type="SUPFAM" id="SSF49785">
    <property type="entry name" value="Galactose-binding domain-like"/>
    <property type="match status" value="1"/>
</dbReference>
<dbReference type="RefSeq" id="WP_073100437.1">
    <property type="nucleotide sequence ID" value="NZ_QOVL01000016.1"/>
</dbReference>
<gene>
    <name evidence="12" type="ORF">DSL99_2978</name>
</gene>
<dbReference type="InterPro" id="IPR006101">
    <property type="entry name" value="Glyco_hydro_2"/>
</dbReference>
<dbReference type="Pfam" id="PF02929">
    <property type="entry name" value="Bgal_small_N"/>
    <property type="match status" value="1"/>
</dbReference>
<dbReference type="PROSITE" id="PS00608">
    <property type="entry name" value="GLYCOSYL_HYDROL_F2_2"/>
    <property type="match status" value="1"/>
</dbReference>
<dbReference type="InterPro" id="IPR036156">
    <property type="entry name" value="Beta-gal/glucu_dom_sf"/>
</dbReference>
<name>A0A4Q0PJY4_9FLAO</name>
<dbReference type="GO" id="GO:0004565">
    <property type="term" value="F:beta-galactosidase activity"/>
    <property type="evidence" value="ECO:0007669"/>
    <property type="project" value="UniProtKB-EC"/>
</dbReference>
<dbReference type="Pfam" id="PF02837">
    <property type="entry name" value="Glyco_hydro_2_N"/>
    <property type="match status" value="1"/>
</dbReference>
<organism evidence="12 13">
    <name type="scientific">Leeuwenhoekiella marinoflava</name>
    <dbReference type="NCBI Taxonomy" id="988"/>
    <lineage>
        <taxon>Bacteria</taxon>
        <taxon>Pseudomonadati</taxon>
        <taxon>Bacteroidota</taxon>
        <taxon>Flavobacteriia</taxon>
        <taxon>Flavobacteriales</taxon>
        <taxon>Flavobacteriaceae</taxon>
        <taxon>Leeuwenhoekiella</taxon>
    </lineage>
</organism>
<dbReference type="GO" id="GO:0005990">
    <property type="term" value="P:lactose catabolic process"/>
    <property type="evidence" value="ECO:0007669"/>
    <property type="project" value="TreeGrafter"/>
</dbReference>
<dbReference type="InterPro" id="IPR006104">
    <property type="entry name" value="Glyco_hydro_2_N"/>
</dbReference>
<dbReference type="EMBL" id="QOVL01000016">
    <property type="protein sequence ID" value="RXG27186.1"/>
    <property type="molecule type" value="Genomic_DNA"/>
</dbReference>
<evidence type="ECO:0000256" key="9">
    <source>
        <dbReference type="ARBA" id="ARBA00032230"/>
    </source>
</evidence>
<dbReference type="SUPFAM" id="SSF74650">
    <property type="entry name" value="Galactose mutarotase-like"/>
    <property type="match status" value="1"/>
</dbReference>
<dbReference type="InterPro" id="IPR032312">
    <property type="entry name" value="LacZ_4"/>
</dbReference>
<dbReference type="PANTHER" id="PTHR46323:SF2">
    <property type="entry name" value="BETA-GALACTOSIDASE"/>
    <property type="match status" value="1"/>
</dbReference>
<keyword evidence="6 10" id="KW-0378">Hydrolase</keyword>
<evidence type="ECO:0000256" key="1">
    <source>
        <dbReference type="ARBA" id="ARBA00001412"/>
    </source>
</evidence>
<dbReference type="Gene3D" id="3.20.20.80">
    <property type="entry name" value="Glycosidases"/>
    <property type="match status" value="1"/>
</dbReference>
<comment type="similarity">
    <text evidence="3 10">Belongs to the glycosyl hydrolase 2 family.</text>
</comment>
<protein>
    <recommendedName>
        <fullName evidence="5 10">Beta-galactosidase</fullName>
        <ecNumber evidence="5 10">3.2.1.23</ecNumber>
    </recommendedName>
    <alternativeName>
        <fullName evidence="9 10">Lactase</fullName>
    </alternativeName>
</protein>